<dbReference type="EMBL" id="LUUB01000108">
    <property type="protein sequence ID" value="OAF00760.1"/>
    <property type="molecule type" value="Genomic_DNA"/>
</dbReference>
<comment type="caution">
    <text evidence="1">The sequence shown here is derived from an EMBL/GenBank/DDBJ whole genome shotgun (WGS) entry which is preliminary data.</text>
</comment>
<reference evidence="1 2" key="1">
    <citation type="submission" date="2016-03" db="EMBL/GenBank/DDBJ databases">
        <title>Draft Genome Sequence of the Strain BR 10245 (Bradyrhizobium sp.) isolated from nodules of Centrolobium paraense.</title>
        <authorList>
            <person name="Simoes-Araujo J.L.Sr."/>
            <person name="Barauna A.C."/>
            <person name="Silva K."/>
            <person name="Zilli J.E."/>
        </authorList>
    </citation>
    <scope>NUCLEOTIDE SEQUENCE [LARGE SCALE GENOMIC DNA]</scope>
    <source>
        <strain evidence="1 2">BR 10245</strain>
    </source>
</reference>
<name>A0A176Y9D1_9BRAD</name>
<gene>
    <name evidence="1" type="ORF">AYJ54_30825</name>
</gene>
<keyword evidence="2" id="KW-1185">Reference proteome</keyword>
<proteinExistence type="predicted"/>
<sequence>MLQGDVMVNGWLVLCEVEAASHCGETEAAHRIVSVVPAKAGTHSPTEWLWRETGNPESSPNFSLWLWVPAFAGTTFGRDRALPQHDHC</sequence>
<dbReference type="Proteomes" id="UP000076959">
    <property type="component" value="Unassembled WGS sequence"/>
</dbReference>
<protein>
    <submittedName>
        <fullName evidence="1">Uncharacterized protein</fullName>
    </submittedName>
</protein>
<dbReference type="STRING" id="1505087.AYJ54_30825"/>
<dbReference type="AlphaFoldDB" id="A0A176Y9D1"/>
<evidence type="ECO:0000313" key="2">
    <source>
        <dbReference type="Proteomes" id="UP000076959"/>
    </source>
</evidence>
<accession>A0A176Y9D1</accession>
<organism evidence="1 2">
    <name type="scientific">Bradyrhizobium centrolobii</name>
    <dbReference type="NCBI Taxonomy" id="1505087"/>
    <lineage>
        <taxon>Bacteria</taxon>
        <taxon>Pseudomonadati</taxon>
        <taxon>Pseudomonadota</taxon>
        <taxon>Alphaproteobacteria</taxon>
        <taxon>Hyphomicrobiales</taxon>
        <taxon>Nitrobacteraceae</taxon>
        <taxon>Bradyrhizobium</taxon>
    </lineage>
</organism>
<evidence type="ECO:0000313" key="1">
    <source>
        <dbReference type="EMBL" id="OAF00760.1"/>
    </source>
</evidence>